<dbReference type="STRING" id="102285.A0A158QIJ9"/>
<dbReference type="OrthoDB" id="5576441at2759"/>
<evidence type="ECO:0000313" key="9">
    <source>
        <dbReference type="EMBL" id="VDO06049.1"/>
    </source>
</evidence>
<keyword evidence="4" id="KW-0233">DNA recombination</keyword>
<dbReference type="GO" id="GO:0006281">
    <property type="term" value="P:DNA repair"/>
    <property type="evidence" value="ECO:0007669"/>
    <property type="project" value="UniProtKB-KW"/>
</dbReference>
<reference evidence="9 10" key="2">
    <citation type="submission" date="2018-11" db="EMBL/GenBank/DDBJ databases">
        <authorList>
            <consortium name="Pathogen Informatics"/>
        </authorList>
    </citation>
    <scope>NUCLEOTIDE SEQUENCE [LARGE SCALE GENOMIC DNA]</scope>
</reference>
<protein>
    <recommendedName>
        <fullName evidence="7">Structure-specific endonuclease subunit SLX4</fullName>
    </recommendedName>
</protein>
<evidence type="ECO:0000256" key="4">
    <source>
        <dbReference type="ARBA" id="ARBA00023172"/>
    </source>
</evidence>
<name>A0A158QIJ9_RODNA</name>
<reference evidence="11" key="1">
    <citation type="submission" date="2016-04" db="UniProtKB">
        <authorList>
            <consortium name="WormBaseParasite"/>
        </authorList>
    </citation>
    <scope>IDENTIFICATION</scope>
</reference>
<gene>
    <name evidence="9" type="ORF">HNAJ_LOCUS9520</name>
</gene>
<dbReference type="AlphaFoldDB" id="A0A158QIJ9"/>
<feature type="region of interest" description="Disordered" evidence="8">
    <location>
        <begin position="1"/>
        <end position="31"/>
    </location>
</feature>
<evidence type="ECO:0000256" key="7">
    <source>
        <dbReference type="ARBA" id="ARBA00029496"/>
    </source>
</evidence>
<evidence type="ECO:0000256" key="5">
    <source>
        <dbReference type="ARBA" id="ARBA00023204"/>
    </source>
</evidence>
<sequence length="354" mass="39141">MHMPRNRSSKHLDLEDEEVSSPTLVEPESAAPAISNDSIFFSDASAPTPAPLAKRLRASLETAQEAEAIFSLSSQPILDHCSDKENSNNEDDNDNDLHTSFSLSQPAPCTPIANESRVTSMILTDVPITPKPAFEAMPTPELRKALSEYGIRRLPKKKAVKLLNHIYDELHPYVEVPTVIEDNTPPEGDHDDEEDSPSTSVVPASTFHSLPSRHINAQTAPEGISNSDSEFPRPASTQNIFEVVSTSENETISSSQQVSSGKIKQTPEAKNDTLKARIWECLRNDNQLYYNIVTYVPLELDCVKAMLRDAGITVGLRRLSDLLDNWGVTFTTRNRNAPKPGMDTSDPTSTNYLW</sequence>
<dbReference type="Proteomes" id="UP000278807">
    <property type="component" value="Unassembled WGS sequence"/>
</dbReference>
<evidence type="ECO:0000256" key="6">
    <source>
        <dbReference type="ARBA" id="ARBA00023242"/>
    </source>
</evidence>
<dbReference type="PANTHER" id="PTHR21541:SF3">
    <property type="entry name" value="STRUCTURE-SPECIFIC ENDONUCLEASE SUBUNIT SLX4"/>
    <property type="match status" value="1"/>
</dbReference>
<dbReference type="InterPro" id="IPR018574">
    <property type="entry name" value="Structure-sp_endonuc_su_Slx4"/>
</dbReference>
<evidence type="ECO:0000313" key="10">
    <source>
        <dbReference type="Proteomes" id="UP000278807"/>
    </source>
</evidence>
<evidence type="ECO:0000256" key="2">
    <source>
        <dbReference type="ARBA" id="ARBA00006661"/>
    </source>
</evidence>
<keyword evidence="3" id="KW-0227">DNA damage</keyword>
<comment type="similarity">
    <text evidence="2">Belongs to the SLX4 family.</text>
</comment>
<evidence type="ECO:0000256" key="1">
    <source>
        <dbReference type="ARBA" id="ARBA00004123"/>
    </source>
</evidence>
<dbReference type="CDD" id="cd22999">
    <property type="entry name" value="SAP_SLX4"/>
    <property type="match status" value="1"/>
</dbReference>
<dbReference type="EMBL" id="UZAE01012638">
    <property type="protein sequence ID" value="VDO06049.1"/>
    <property type="molecule type" value="Genomic_DNA"/>
</dbReference>
<dbReference type="WBParaSite" id="HNAJ_0000952501-mRNA-1">
    <property type="protein sequence ID" value="HNAJ_0000952501-mRNA-1"/>
    <property type="gene ID" value="HNAJ_0000952501"/>
</dbReference>
<feature type="compositionally biased region" description="Polar residues" evidence="8">
    <location>
        <begin position="345"/>
        <end position="354"/>
    </location>
</feature>
<proteinExistence type="inferred from homology"/>
<evidence type="ECO:0000256" key="3">
    <source>
        <dbReference type="ARBA" id="ARBA00022763"/>
    </source>
</evidence>
<dbReference type="GO" id="GO:0000712">
    <property type="term" value="P:resolution of meiotic recombination intermediates"/>
    <property type="evidence" value="ECO:0007669"/>
    <property type="project" value="TreeGrafter"/>
</dbReference>
<feature type="region of interest" description="Disordered" evidence="8">
    <location>
        <begin position="179"/>
        <end position="204"/>
    </location>
</feature>
<dbReference type="GO" id="GO:0006260">
    <property type="term" value="P:DNA replication"/>
    <property type="evidence" value="ECO:0007669"/>
    <property type="project" value="InterPro"/>
</dbReference>
<accession>A0A158QIJ9</accession>
<comment type="subcellular location">
    <subcellularLocation>
        <location evidence="1">Nucleus</location>
    </subcellularLocation>
</comment>
<keyword evidence="10" id="KW-1185">Reference proteome</keyword>
<evidence type="ECO:0000313" key="11">
    <source>
        <dbReference type="WBParaSite" id="HNAJ_0000952501-mRNA-1"/>
    </source>
</evidence>
<feature type="region of interest" description="Disordered" evidence="8">
    <location>
        <begin position="333"/>
        <end position="354"/>
    </location>
</feature>
<organism evidence="11">
    <name type="scientific">Rodentolepis nana</name>
    <name type="common">Dwarf tapeworm</name>
    <name type="synonym">Hymenolepis nana</name>
    <dbReference type="NCBI Taxonomy" id="102285"/>
    <lineage>
        <taxon>Eukaryota</taxon>
        <taxon>Metazoa</taxon>
        <taxon>Spiralia</taxon>
        <taxon>Lophotrochozoa</taxon>
        <taxon>Platyhelminthes</taxon>
        <taxon>Cestoda</taxon>
        <taxon>Eucestoda</taxon>
        <taxon>Cyclophyllidea</taxon>
        <taxon>Hymenolepididae</taxon>
        <taxon>Rodentolepis</taxon>
    </lineage>
</organism>
<dbReference type="Pfam" id="PF09494">
    <property type="entry name" value="Slx4"/>
    <property type="match status" value="1"/>
</dbReference>
<feature type="compositionally biased region" description="Polar residues" evidence="8">
    <location>
        <begin position="98"/>
        <end position="107"/>
    </location>
</feature>
<dbReference type="PANTHER" id="PTHR21541">
    <property type="entry name" value="BTB POZ DOMAIN CONTAINING 12"/>
    <property type="match status" value="1"/>
</dbReference>
<feature type="region of interest" description="Disordered" evidence="8">
    <location>
        <begin position="80"/>
        <end position="113"/>
    </location>
</feature>
<feature type="compositionally biased region" description="Polar residues" evidence="8">
    <location>
        <begin position="248"/>
        <end position="263"/>
    </location>
</feature>
<keyword evidence="5" id="KW-0234">DNA repair</keyword>
<keyword evidence="6" id="KW-0539">Nucleus</keyword>
<dbReference type="GO" id="GO:0033557">
    <property type="term" value="C:Slx1-Slx4 complex"/>
    <property type="evidence" value="ECO:0007669"/>
    <property type="project" value="InterPro"/>
</dbReference>
<feature type="region of interest" description="Disordered" evidence="8">
    <location>
        <begin position="248"/>
        <end position="267"/>
    </location>
</feature>
<evidence type="ECO:0000256" key="8">
    <source>
        <dbReference type="SAM" id="MobiDB-lite"/>
    </source>
</evidence>